<organism evidence="2 3">
    <name type="scientific">Fuerstiella marisgermanici</name>
    <dbReference type="NCBI Taxonomy" id="1891926"/>
    <lineage>
        <taxon>Bacteria</taxon>
        <taxon>Pseudomonadati</taxon>
        <taxon>Planctomycetota</taxon>
        <taxon>Planctomycetia</taxon>
        <taxon>Planctomycetales</taxon>
        <taxon>Planctomycetaceae</taxon>
        <taxon>Fuerstiella</taxon>
    </lineage>
</organism>
<reference evidence="2 3" key="1">
    <citation type="journal article" date="2016" name="Front. Microbiol.">
        <title>Fuerstia marisgermanicae gen. nov., sp. nov., an Unusual Member of the Phylum Planctomycetes from the German Wadden Sea.</title>
        <authorList>
            <person name="Kohn T."/>
            <person name="Heuer A."/>
            <person name="Jogler M."/>
            <person name="Vollmers J."/>
            <person name="Boedeker C."/>
            <person name="Bunk B."/>
            <person name="Rast P."/>
            <person name="Borchert D."/>
            <person name="Glockner I."/>
            <person name="Freese H.M."/>
            <person name="Klenk H.P."/>
            <person name="Overmann J."/>
            <person name="Kaster A.K."/>
            <person name="Rohde M."/>
            <person name="Wiegand S."/>
            <person name="Jogler C."/>
        </authorList>
    </citation>
    <scope>NUCLEOTIDE SEQUENCE [LARGE SCALE GENOMIC DNA]</scope>
    <source>
        <strain evidence="2 3">NH11</strain>
    </source>
</reference>
<sequence length="158" mass="17408">MKDIPTLLSEYKAGAELLTAKVGSLPDDVVDKVPVPGKWSIRQVVCHIADFEIVAADRMKRILSDDNPTLLDGDPDLFVDALQYGHRQMESELNLISAIRTSVAQILSACDVEVFQRTGVHSTDGPMTLETVLERSVNHIPHHLAFIDEKLAALARLP</sequence>
<proteinExistence type="predicted"/>
<dbReference type="Pfam" id="PF12867">
    <property type="entry name" value="DinB_2"/>
    <property type="match status" value="1"/>
</dbReference>
<dbReference type="InterPro" id="IPR034660">
    <property type="entry name" value="DinB/YfiT-like"/>
</dbReference>
<dbReference type="Proteomes" id="UP000187735">
    <property type="component" value="Chromosome"/>
</dbReference>
<evidence type="ECO:0000313" key="3">
    <source>
        <dbReference type="Proteomes" id="UP000187735"/>
    </source>
</evidence>
<dbReference type="STRING" id="1891926.Fuma_02734"/>
<evidence type="ECO:0000313" key="2">
    <source>
        <dbReference type="EMBL" id="APZ93118.1"/>
    </source>
</evidence>
<dbReference type="Gene3D" id="1.20.120.450">
    <property type="entry name" value="dinb family like domain"/>
    <property type="match status" value="1"/>
</dbReference>
<dbReference type="InterPro" id="IPR024775">
    <property type="entry name" value="DinB-like"/>
</dbReference>
<dbReference type="RefSeq" id="WP_077024637.1">
    <property type="nucleotide sequence ID" value="NZ_CP017641.1"/>
</dbReference>
<dbReference type="OrthoDB" id="9793216at2"/>
<dbReference type="SUPFAM" id="SSF109854">
    <property type="entry name" value="DinB/YfiT-like putative metalloenzymes"/>
    <property type="match status" value="1"/>
</dbReference>
<name>A0A1P8WGD1_9PLAN</name>
<dbReference type="KEGG" id="fmr:Fuma_02734"/>
<keyword evidence="3" id="KW-1185">Reference proteome</keyword>
<dbReference type="AlphaFoldDB" id="A0A1P8WGD1"/>
<dbReference type="EC" id="3.-.-.-" evidence="2"/>
<protein>
    <submittedName>
        <fullName evidence="2">Metal-dependent hydrolase YfiT</fullName>
        <ecNumber evidence="2">3.-.-.-</ecNumber>
    </submittedName>
</protein>
<evidence type="ECO:0000259" key="1">
    <source>
        <dbReference type="Pfam" id="PF12867"/>
    </source>
</evidence>
<accession>A0A1P8WGD1</accession>
<keyword evidence="2" id="KW-0378">Hydrolase</keyword>
<dbReference type="EMBL" id="CP017641">
    <property type="protein sequence ID" value="APZ93118.1"/>
    <property type="molecule type" value="Genomic_DNA"/>
</dbReference>
<dbReference type="GO" id="GO:0016787">
    <property type="term" value="F:hydrolase activity"/>
    <property type="evidence" value="ECO:0007669"/>
    <property type="project" value="UniProtKB-KW"/>
</dbReference>
<feature type="domain" description="DinB-like" evidence="1">
    <location>
        <begin position="15"/>
        <end position="147"/>
    </location>
</feature>
<gene>
    <name evidence="2" type="primary">yfiT</name>
    <name evidence="2" type="ORF">Fuma_02734</name>
</gene>